<dbReference type="Proteomes" id="UP001164929">
    <property type="component" value="Chromosome 1"/>
</dbReference>
<protein>
    <submittedName>
        <fullName evidence="1">Uncharacterized protein</fullName>
    </submittedName>
</protein>
<comment type="caution">
    <text evidence="1">The sequence shown here is derived from an EMBL/GenBank/DDBJ whole genome shotgun (WGS) entry which is preliminary data.</text>
</comment>
<keyword evidence="2" id="KW-1185">Reference proteome</keyword>
<proteinExistence type="predicted"/>
<evidence type="ECO:0000313" key="2">
    <source>
        <dbReference type="Proteomes" id="UP001164929"/>
    </source>
</evidence>
<name>A0AAD6WG30_9ROSI</name>
<reference evidence="1 2" key="1">
    <citation type="journal article" date="2023" name="Mol. Ecol. Resour.">
        <title>Chromosome-level genome assembly of a triploid poplar Populus alba 'Berolinensis'.</title>
        <authorList>
            <person name="Chen S."/>
            <person name="Yu Y."/>
            <person name="Wang X."/>
            <person name="Wang S."/>
            <person name="Zhang T."/>
            <person name="Zhou Y."/>
            <person name="He R."/>
            <person name="Meng N."/>
            <person name="Wang Y."/>
            <person name="Liu W."/>
            <person name="Liu Z."/>
            <person name="Liu J."/>
            <person name="Guo Q."/>
            <person name="Huang H."/>
            <person name="Sederoff R.R."/>
            <person name="Wang G."/>
            <person name="Qu G."/>
            <person name="Chen S."/>
        </authorList>
    </citation>
    <scope>NUCLEOTIDE SEQUENCE [LARGE SCALE GENOMIC DNA]</scope>
    <source>
        <strain evidence="1">SC-2020</strain>
    </source>
</reference>
<dbReference type="EMBL" id="JAQIZT010000001">
    <property type="protein sequence ID" value="KAJ7011062.1"/>
    <property type="molecule type" value="Genomic_DNA"/>
</dbReference>
<accession>A0AAD6WG30</accession>
<dbReference type="AlphaFoldDB" id="A0AAD6WG30"/>
<gene>
    <name evidence="1" type="ORF">NC653_001484</name>
</gene>
<sequence length="55" mass="6076">MDIEESSRQTKESSNCYCCCGNYLWFLAMVEVLGNGAKYWSSQNQASTPGEGSTL</sequence>
<organism evidence="1 2">
    <name type="scientific">Populus alba x Populus x berolinensis</name>
    <dbReference type="NCBI Taxonomy" id="444605"/>
    <lineage>
        <taxon>Eukaryota</taxon>
        <taxon>Viridiplantae</taxon>
        <taxon>Streptophyta</taxon>
        <taxon>Embryophyta</taxon>
        <taxon>Tracheophyta</taxon>
        <taxon>Spermatophyta</taxon>
        <taxon>Magnoliopsida</taxon>
        <taxon>eudicotyledons</taxon>
        <taxon>Gunneridae</taxon>
        <taxon>Pentapetalae</taxon>
        <taxon>rosids</taxon>
        <taxon>fabids</taxon>
        <taxon>Malpighiales</taxon>
        <taxon>Salicaceae</taxon>
        <taxon>Saliceae</taxon>
        <taxon>Populus</taxon>
    </lineage>
</organism>
<evidence type="ECO:0000313" key="1">
    <source>
        <dbReference type="EMBL" id="KAJ7011062.1"/>
    </source>
</evidence>